<feature type="compositionally biased region" description="Basic and acidic residues" evidence="5">
    <location>
        <begin position="426"/>
        <end position="447"/>
    </location>
</feature>
<dbReference type="GO" id="GO:0033290">
    <property type="term" value="C:eukaryotic 48S preinitiation complex"/>
    <property type="evidence" value="ECO:0007669"/>
    <property type="project" value="UniProtKB-UniRule"/>
</dbReference>
<comment type="function">
    <text evidence="4">Component of the eukaryotic translation initiation factor 3 (eIF-3) complex, which is involved in protein synthesis of a specialized repertoire of mRNAs and, together with other initiation factors, stimulates binding of mRNA and methionyl-tRNAi to the 40S ribosome. The eIF-3 complex specifically targets and initiates translation of a subset of mRNAs involved in cell proliferation.</text>
</comment>
<proteinExistence type="inferred from homology"/>
<dbReference type="SUPFAM" id="SSF57850">
    <property type="entry name" value="RING/U-box"/>
    <property type="match status" value="1"/>
</dbReference>
<feature type="domain" description="PCI" evidence="6">
    <location>
        <begin position="835"/>
        <end position="1011"/>
    </location>
</feature>
<dbReference type="InterPro" id="IPR008905">
    <property type="entry name" value="EIF3C_N_dom"/>
</dbReference>
<dbReference type="InterPro" id="IPR027516">
    <property type="entry name" value="EIF3C"/>
</dbReference>
<comment type="subcellular location">
    <subcellularLocation>
        <location evidence="4">Cytoplasm</location>
    </subcellularLocation>
</comment>
<dbReference type="Gene3D" id="3.90.550.50">
    <property type="match status" value="1"/>
</dbReference>
<evidence type="ECO:0000259" key="6">
    <source>
        <dbReference type="PROSITE" id="PS50250"/>
    </source>
</evidence>
<comment type="caution">
    <text evidence="7">The sequence shown here is derived from an EMBL/GenBank/DDBJ whole genome shotgun (WGS) entry which is preliminary data.</text>
</comment>
<feature type="compositionally biased region" description="Acidic residues" evidence="5">
    <location>
        <begin position="383"/>
        <end position="407"/>
    </location>
</feature>
<evidence type="ECO:0000256" key="1">
    <source>
        <dbReference type="ARBA" id="ARBA00022490"/>
    </source>
</evidence>
<dbReference type="InterPro" id="IPR000717">
    <property type="entry name" value="PCI_dom"/>
</dbReference>
<protein>
    <recommendedName>
        <fullName evidence="4">Eukaryotic translation initiation factor 3 subunit C</fullName>
        <shortName evidence="4">eIF3c</shortName>
    </recommendedName>
    <alternativeName>
        <fullName evidence="4">Eukaryotic translation initiation factor 3 subunit 8</fullName>
    </alternativeName>
</protein>
<evidence type="ECO:0000256" key="4">
    <source>
        <dbReference type="HAMAP-Rule" id="MF_03002"/>
    </source>
</evidence>
<sequence>MTKEKYLSKNNEDVNIVETINQVQTVLFGDNMTDQDPDMEMVLRKQRQTFLNRIKQDINETANEKYFKLKMKSFLDRIFTIVSLVFGRTTETVTDIRNIANAAVISMQPSKYLNYFGVCSICTEDITDENQPIITKCNHVYHKIIRFELRTSKMATNRFFLNDDTSSSSESSDDEQQPTQPKGDMKKTLPKPAGKAAGKPYVAFSDDEEDVKRVVKSEREKRYDELREIIKKMKNAKRIRDIGLVFESFENLTKAFDKARKVVEKDQAIPRFYIRTLVELEDFVNECWKDHNWRDTLDRNNTKNLNSTRQKIKRYNKSDAFLKETTAYRENPDVGADVDALESDLSANEAESDDDDIHAPKAPVPVPSSASAAAKMKSKSKDNEDESEESDDWDVSDEASTGDEIDLTDVPKEELYKIFLKKPDAPGAEREKIDKATRDKDEKDKIRNKQKIRREKQLEPSDEEDEIPSRQDHRGLVIFGKDEEVTHDAIMKKLNEIIALRGKKSANRREQLECLHILRQYVDKQNLGVGLDVKILLVQIAVSFDYHHKGNECLKPETWTRALDYIDELLNLLANNLELQISENISEESENLKDGPNYRIHGDVITIIVKMDEEFTKILQNCDAHSQEYVDRLKDELRVCAIIERLKAYLESKVNEQIMTSISSTNQPLLTPESIPLVNSQHLCTIYLRAIEHLYYKYDQDSEQPSKQIMDRLCKFIYTKDTLNRARARASLCHVYHHALHDRYYEARDLMLMCHMQDTITSSDVSTQILYNRTIVQLGLCAFRFGSIKEAHQALVDMQSGNRAKELLAQGVQMIRNQERTREQEMKERQRLLPFHMHINLELIECVYLVSAMLIEIPFMASHEYDARKRPISKHFHTQMRQAEKQPVFGPPESMREHVVAASRAMKTGDWRSCVNFLINEKMNGKVWNLMPQAAHVRKMLTDKIKEESLRTYLFTYATVYDAISMPVLAEMFELPVKHVYSIISKMIINEELMASLEEPNQTVIMHHTDPSRTQALSLQLVDKIFQVLEQNDKLVQFRNGESSFYSRPQRKRCDKLIFTVGTNENDTIYQQLLTKWKLASLTNIELHFLNLSDDYNKLIDKSFKSISLNKNIILSVVGDDDTYVLVENLKKFVKNKDSDQHAYYGYGLAQNIGKDRVDYASGGGGYLLSRQTFLSFGKILTKPFNHEHLNKCKYYSFEDVSLSRCLKVLFNVTLKLGVDKNGKNQFLPIDLEHMFKIQLPRWIFTKSLNRIIQQQNNSQCCSPELITMHYVTPLAMEYFDYIFYSLKTSLLE</sequence>
<evidence type="ECO:0000256" key="5">
    <source>
        <dbReference type="SAM" id="MobiDB-lite"/>
    </source>
</evidence>
<dbReference type="Proteomes" id="UP000681722">
    <property type="component" value="Unassembled WGS sequence"/>
</dbReference>
<dbReference type="PROSITE" id="PS50250">
    <property type="entry name" value="PCI"/>
    <property type="match status" value="1"/>
</dbReference>
<evidence type="ECO:0000256" key="3">
    <source>
        <dbReference type="ARBA" id="ARBA00022917"/>
    </source>
</evidence>
<dbReference type="EMBL" id="CAJOBC010000370">
    <property type="protein sequence ID" value="CAF3577727.1"/>
    <property type="molecule type" value="Genomic_DNA"/>
</dbReference>
<evidence type="ECO:0000313" key="8">
    <source>
        <dbReference type="EMBL" id="CAF3577727.1"/>
    </source>
</evidence>
<dbReference type="GO" id="GO:0016282">
    <property type="term" value="C:eukaryotic 43S preinitiation complex"/>
    <property type="evidence" value="ECO:0007669"/>
    <property type="project" value="UniProtKB-UniRule"/>
</dbReference>
<dbReference type="SMART" id="SM00088">
    <property type="entry name" value="PINT"/>
    <property type="match status" value="1"/>
</dbReference>
<dbReference type="GO" id="GO:0005852">
    <property type="term" value="C:eukaryotic translation initiation factor 3 complex"/>
    <property type="evidence" value="ECO:0007669"/>
    <property type="project" value="UniProtKB-UniRule"/>
</dbReference>
<keyword evidence="2 4" id="KW-0396">Initiation factor</keyword>
<keyword evidence="3 4" id="KW-0648">Protein biosynthesis</keyword>
<gene>
    <name evidence="7" type="ORF">GPM918_LOCUS3118</name>
    <name evidence="8" type="ORF">SRO942_LOCUS3118</name>
</gene>
<dbReference type="Pfam" id="PF01399">
    <property type="entry name" value="PCI"/>
    <property type="match status" value="1"/>
</dbReference>
<keyword evidence="9" id="KW-1185">Reference proteome</keyword>
<evidence type="ECO:0000313" key="7">
    <source>
        <dbReference type="EMBL" id="CAF0793329.1"/>
    </source>
</evidence>
<dbReference type="Pfam" id="PF05470">
    <property type="entry name" value="eIF-3c_N"/>
    <property type="match status" value="1"/>
</dbReference>
<dbReference type="GO" id="GO:0031369">
    <property type="term" value="F:translation initiation factor binding"/>
    <property type="evidence" value="ECO:0007669"/>
    <property type="project" value="InterPro"/>
</dbReference>
<comment type="similarity">
    <text evidence="4">Belongs to the eIF-3 subunit C family.</text>
</comment>
<feature type="region of interest" description="Disordered" evidence="5">
    <location>
        <begin position="162"/>
        <end position="199"/>
    </location>
</feature>
<feature type="region of interest" description="Disordered" evidence="5">
    <location>
        <begin position="426"/>
        <end position="471"/>
    </location>
</feature>
<comment type="subunit">
    <text evidence="4">Component of the eukaryotic translation initiation factor 3 (eIF-3) complex.</text>
</comment>
<dbReference type="HAMAP" id="MF_03002">
    <property type="entry name" value="eIF3c"/>
    <property type="match status" value="1"/>
</dbReference>
<dbReference type="GO" id="GO:0003743">
    <property type="term" value="F:translation initiation factor activity"/>
    <property type="evidence" value="ECO:0007669"/>
    <property type="project" value="UniProtKB-UniRule"/>
</dbReference>
<dbReference type="EMBL" id="CAJNOQ010000370">
    <property type="protein sequence ID" value="CAF0793329.1"/>
    <property type="molecule type" value="Genomic_DNA"/>
</dbReference>
<dbReference type="GO" id="GO:0001732">
    <property type="term" value="P:formation of cytoplasmic translation initiation complex"/>
    <property type="evidence" value="ECO:0007669"/>
    <property type="project" value="UniProtKB-UniRule"/>
</dbReference>
<dbReference type="PANTHER" id="PTHR13937">
    <property type="entry name" value="EUKARYOTIC TRANSLATION INITATION FACTOR 3, SUBUNIT 8 EIF3S8 -RELATED"/>
    <property type="match status" value="1"/>
</dbReference>
<name>A0A813SCQ1_9BILA</name>
<dbReference type="SUPFAM" id="SSF46785">
    <property type="entry name" value="Winged helix' DNA-binding domain"/>
    <property type="match status" value="1"/>
</dbReference>
<keyword evidence="1 4" id="KW-0963">Cytoplasm</keyword>
<dbReference type="OrthoDB" id="29647at2759"/>
<organism evidence="7 9">
    <name type="scientific">Didymodactylos carnosus</name>
    <dbReference type="NCBI Taxonomy" id="1234261"/>
    <lineage>
        <taxon>Eukaryota</taxon>
        <taxon>Metazoa</taxon>
        <taxon>Spiralia</taxon>
        <taxon>Gnathifera</taxon>
        <taxon>Rotifera</taxon>
        <taxon>Eurotatoria</taxon>
        <taxon>Bdelloidea</taxon>
        <taxon>Philodinida</taxon>
        <taxon>Philodinidae</taxon>
        <taxon>Didymodactylos</taxon>
    </lineage>
</organism>
<feature type="region of interest" description="Disordered" evidence="5">
    <location>
        <begin position="346"/>
        <end position="408"/>
    </location>
</feature>
<dbReference type="InterPro" id="IPR036390">
    <property type="entry name" value="WH_DNA-bd_sf"/>
</dbReference>
<dbReference type="FunFam" id="1.10.10.10:FF:000300">
    <property type="entry name" value="Eukaryotic translation initiation factor 3 subunit C"/>
    <property type="match status" value="1"/>
</dbReference>
<evidence type="ECO:0000256" key="2">
    <source>
        <dbReference type="ARBA" id="ARBA00022540"/>
    </source>
</evidence>
<reference evidence="7" key="1">
    <citation type="submission" date="2021-02" db="EMBL/GenBank/DDBJ databases">
        <authorList>
            <person name="Nowell W R."/>
        </authorList>
    </citation>
    <scope>NUCLEOTIDE SEQUENCE</scope>
</reference>
<dbReference type="GO" id="GO:0003723">
    <property type="term" value="F:RNA binding"/>
    <property type="evidence" value="ECO:0007669"/>
    <property type="project" value="InterPro"/>
</dbReference>
<accession>A0A813SCQ1</accession>
<evidence type="ECO:0000313" key="9">
    <source>
        <dbReference type="Proteomes" id="UP000663829"/>
    </source>
</evidence>
<dbReference type="PANTHER" id="PTHR13937:SF0">
    <property type="entry name" value="EUKARYOTIC TRANSLATION INITIATION FACTOR 3 SUBUNIT C-RELATED"/>
    <property type="match status" value="1"/>
</dbReference>
<dbReference type="Proteomes" id="UP000663829">
    <property type="component" value="Unassembled WGS sequence"/>
</dbReference>